<dbReference type="SUPFAM" id="SSF68906">
    <property type="entry name" value="SAP domain"/>
    <property type="match status" value="1"/>
</dbReference>
<dbReference type="PANTHER" id="PTHR47932:SF44">
    <property type="entry name" value="MIOREX COMPLEX COMPONENT 1"/>
    <property type="match status" value="1"/>
</dbReference>
<keyword evidence="1" id="KW-0677">Repeat</keyword>
<feature type="compositionally biased region" description="Basic residues" evidence="2">
    <location>
        <begin position="313"/>
        <end position="323"/>
    </location>
</feature>
<dbReference type="InterPro" id="IPR036361">
    <property type="entry name" value="SAP_dom_sf"/>
</dbReference>
<dbReference type="SMART" id="SM00513">
    <property type="entry name" value="SAP"/>
    <property type="match status" value="1"/>
</dbReference>
<dbReference type="InterPro" id="IPR003034">
    <property type="entry name" value="SAP_dom"/>
</dbReference>
<evidence type="ECO:0000313" key="4">
    <source>
        <dbReference type="EMBL" id="CAE0708171.1"/>
    </source>
</evidence>
<reference evidence="4" key="1">
    <citation type="submission" date="2021-01" db="EMBL/GenBank/DDBJ databases">
        <authorList>
            <person name="Corre E."/>
            <person name="Pelletier E."/>
            <person name="Niang G."/>
            <person name="Scheremetjew M."/>
            <person name="Finn R."/>
            <person name="Kale V."/>
            <person name="Holt S."/>
            <person name="Cochrane G."/>
            <person name="Meng A."/>
            <person name="Brown T."/>
            <person name="Cohen L."/>
        </authorList>
    </citation>
    <scope>NUCLEOTIDE SEQUENCE</scope>
    <source>
        <strain evidence="4">10249 10 AB</strain>
    </source>
</reference>
<accession>A0A7S4EEJ7</accession>
<feature type="compositionally biased region" description="Acidic residues" evidence="2">
    <location>
        <begin position="72"/>
        <end position="91"/>
    </location>
</feature>
<dbReference type="EMBL" id="HBIX01001184">
    <property type="protein sequence ID" value="CAE0708171.1"/>
    <property type="molecule type" value="Transcribed_RNA"/>
</dbReference>
<proteinExistence type="predicted"/>
<name>A0A7S4EEJ7_9STRA</name>
<protein>
    <recommendedName>
        <fullName evidence="3">SAP domain-containing protein</fullName>
    </recommendedName>
</protein>
<gene>
    <name evidence="4" type="ORF">PAUS00366_LOCUS891</name>
</gene>
<feature type="region of interest" description="Disordered" evidence="2">
    <location>
        <begin position="36"/>
        <end position="91"/>
    </location>
</feature>
<dbReference type="PROSITE" id="PS50800">
    <property type="entry name" value="SAP"/>
    <property type="match status" value="1"/>
</dbReference>
<feature type="compositionally biased region" description="Basic and acidic residues" evidence="2">
    <location>
        <begin position="56"/>
        <end position="71"/>
    </location>
</feature>
<feature type="region of interest" description="Disordered" evidence="2">
    <location>
        <begin position="310"/>
        <end position="330"/>
    </location>
</feature>
<dbReference type="Gene3D" id="1.25.40.10">
    <property type="entry name" value="Tetratricopeptide repeat domain"/>
    <property type="match status" value="2"/>
</dbReference>
<organism evidence="4">
    <name type="scientific">Pseudo-nitzschia australis</name>
    <dbReference type="NCBI Taxonomy" id="44445"/>
    <lineage>
        <taxon>Eukaryota</taxon>
        <taxon>Sar</taxon>
        <taxon>Stramenopiles</taxon>
        <taxon>Ochrophyta</taxon>
        <taxon>Bacillariophyta</taxon>
        <taxon>Bacillariophyceae</taxon>
        <taxon>Bacillariophycidae</taxon>
        <taxon>Bacillariales</taxon>
        <taxon>Bacillariaceae</taxon>
        <taxon>Pseudo-nitzschia</taxon>
    </lineage>
</organism>
<evidence type="ECO:0000256" key="2">
    <source>
        <dbReference type="SAM" id="MobiDB-lite"/>
    </source>
</evidence>
<dbReference type="Gene3D" id="1.10.720.30">
    <property type="entry name" value="SAP domain"/>
    <property type="match status" value="1"/>
</dbReference>
<dbReference type="PANTHER" id="PTHR47932">
    <property type="entry name" value="ATPASE EXPRESSION PROTEIN 3"/>
    <property type="match status" value="1"/>
</dbReference>
<dbReference type="AlphaFoldDB" id="A0A7S4EEJ7"/>
<evidence type="ECO:0000259" key="3">
    <source>
        <dbReference type="PROSITE" id="PS50800"/>
    </source>
</evidence>
<evidence type="ECO:0000256" key="1">
    <source>
        <dbReference type="ARBA" id="ARBA00022737"/>
    </source>
</evidence>
<feature type="domain" description="SAP" evidence="3">
    <location>
        <begin position="1"/>
        <end position="32"/>
    </location>
</feature>
<sequence>MKVVELKAELKSYDLPSSGLKKILQQRLLDFYRTANTKGSERENKSNLAGDNNGEVIKEVEEEKKEERETIMEIEEEEDEDSDDEEYDIHDENEDDSDLAWVFSKKRWKKKTFLLMEDVRQLVHSTDAEARKKGPKKAKEALRRMQQWLLASSSYNDEENLDATFDQRITLLKAYNLWIHALAKSGYDDAGYQAEEVLNEMRQNASNGGPSPNDVTIASVMDAHAHSASVSSSSSGGAKAAESFLFRLLEKHEANNNNIPWSQDGNNALRDSLIVTCDTMLNAWAREGTMDSAERALVILLRLEEYQRQMGKQQKKARSKQKKASTSTRKVRPISYSTVMNGWANVRSAEAAEKAEATLDSLVVRAKVDKKEKSNDNGEQSKLVSIQPDTILFNSVIQCWAASRNRKAGDKSLQLLKQMKELAGVDRGDNNVHDDESIYFDTHPDIITYNTILSAWSHCGDKNAAPQAEKIVKELVMEQEKRRKQQIDSENSETNTSVVVNTVTFNTVLDAWSKSKLPGATDRAGNLLEYMIQSKDPQILPDIYSFTCVMDALAKSKEPNKASQTRDLLDRSIQMHQEALRNGDKRKADALRLTQVPYNTVLNACAFSALRTPEEEKREAIRIAVDIYKAMSSRRSLSSFRRKGNGSIVARDTVTYGIMLKSIANLMPFGTVRNQMALQIFQECCNDGLVGFMAWNEVRRAVPIKILQEACMFKRQIRSLEVKDLPKEWTKKLQGAEEVHQATADGAKRSP</sequence>
<dbReference type="Pfam" id="PF02037">
    <property type="entry name" value="SAP"/>
    <property type="match status" value="1"/>
</dbReference>
<dbReference type="InterPro" id="IPR011990">
    <property type="entry name" value="TPR-like_helical_dom_sf"/>
</dbReference>